<keyword evidence="3" id="KW-1185">Reference proteome</keyword>
<feature type="region of interest" description="Disordered" evidence="1">
    <location>
        <begin position="525"/>
        <end position="544"/>
    </location>
</feature>
<sequence>MSAPTPAPGRPCVTARVIKEWTADDAARLQKQKFLSGHLPRGVQGYLPRPDRLIKNRYHIFQPLVEDDKGWHWLYPNTALSNAIFVPKEYIEIGQPQLPTPRIVGLDKPFNVVKAKKNTNNPLAHFITTFLETCVEARESLELSGVSGEQLGVLTREHGVLHIVTQIIDGMETAKTFDMFRNGMPSLKDLISKGKRLKDFAQSDKQKLDNMLALYAIVYFCEDSTFPDGIKGHVYGGRTIRGWECFKQHDANIRSNSPISNYSHFWSSTVAQKIYGIVQQLTRSSNPQRPAECPNFGPGAIRSYLHGLNWSSPVMEMFYDEAGLWTRILIKDNKGKPLLWQFIGPPRRVRDDLWEQRDRTADAATPGGHGSLADDADANAIAQATTAFSDLTLKSRRAMPDPHPNQKVPYTRSFRSCNIISDRSGKDEECCKSQIVPGFNPIKDEMSRTCPFCGRLRRFCTFTIDNVLWANCEGDNKHWRGLTIFEPIGQLWKQPVLIGKFKGVEQVVYDGAAFDADDEMEEDVEQQWSAFGRKKSTKNTDDGAEEIDSTDIKFLDA</sequence>
<evidence type="ECO:0000313" key="2">
    <source>
        <dbReference type="EMBL" id="KZL83864.1"/>
    </source>
</evidence>
<evidence type="ECO:0000256" key="1">
    <source>
        <dbReference type="SAM" id="MobiDB-lite"/>
    </source>
</evidence>
<dbReference type="STRING" id="1573173.A0A167DGX4"/>
<accession>A0A167DGX4</accession>
<name>A0A167DGX4_COLIC</name>
<dbReference type="EMBL" id="LFIW01001040">
    <property type="protein sequence ID" value="KZL83864.1"/>
    <property type="molecule type" value="Genomic_DNA"/>
</dbReference>
<proteinExistence type="predicted"/>
<dbReference type="AlphaFoldDB" id="A0A167DGX4"/>
<dbReference type="Proteomes" id="UP000076584">
    <property type="component" value="Unassembled WGS sequence"/>
</dbReference>
<reference evidence="2 3" key="1">
    <citation type="submission" date="2015-06" db="EMBL/GenBank/DDBJ databases">
        <title>Survival trade-offs in plant roots during colonization by closely related pathogenic and mutualistic fungi.</title>
        <authorList>
            <person name="Hacquard S."/>
            <person name="Kracher B."/>
            <person name="Hiruma K."/>
            <person name="Weinman A."/>
            <person name="Muench P."/>
            <person name="Garrido Oter R."/>
            <person name="Ver Loren van Themaat E."/>
            <person name="Dallerey J.-F."/>
            <person name="Damm U."/>
            <person name="Henrissat B."/>
            <person name="Lespinet O."/>
            <person name="Thon M."/>
            <person name="Kemen E."/>
            <person name="McHardy A.C."/>
            <person name="Schulze-Lefert P."/>
            <person name="O'Connell R.J."/>
        </authorList>
    </citation>
    <scope>NUCLEOTIDE SEQUENCE [LARGE SCALE GENOMIC DNA]</scope>
    <source>
        <strain evidence="2 3">MAFF 238704</strain>
    </source>
</reference>
<evidence type="ECO:0000313" key="3">
    <source>
        <dbReference type="Proteomes" id="UP000076584"/>
    </source>
</evidence>
<comment type="caution">
    <text evidence="2">The sequence shown here is derived from an EMBL/GenBank/DDBJ whole genome shotgun (WGS) entry which is preliminary data.</text>
</comment>
<organism evidence="2 3">
    <name type="scientific">Colletotrichum incanum</name>
    <name type="common">Soybean anthracnose fungus</name>
    <dbReference type="NCBI Taxonomy" id="1573173"/>
    <lineage>
        <taxon>Eukaryota</taxon>
        <taxon>Fungi</taxon>
        <taxon>Dikarya</taxon>
        <taxon>Ascomycota</taxon>
        <taxon>Pezizomycotina</taxon>
        <taxon>Sordariomycetes</taxon>
        <taxon>Hypocreomycetidae</taxon>
        <taxon>Glomerellales</taxon>
        <taxon>Glomerellaceae</taxon>
        <taxon>Colletotrichum</taxon>
        <taxon>Colletotrichum spaethianum species complex</taxon>
    </lineage>
</organism>
<gene>
    <name evidence="2" type="ORF">CI238_10308</name>
</gene>
<protein>
    <submittedName>
        <fullName evidence="2">Uncharacterized protein</fullName>
    </submittedName>
</protein>